<dbReference type="PANTHER" id="PTHR15822">
    <property type="entry name" value="TRAF AND TNF RECEPTOR-ASSOCIATED PROTEIN"/>
    <property type="match status" value="1"/>
</dbReference>
<dbReference type="Gene3D" id="3.60.10.10">
    <property type="entry name" value="Endonuclease/exonuclease/phosphatase"/>
    <property type="match status" value="1"/>
</dbReference>
<dbReference type="Proteomes" id="UP001165085">
    <property type="component" value="Unassembled WGS sequence"/>
</dbReference>
<comment type="subcellular location">
    <subcellularLocation>
        <location evidence="3">Nucleus</location>
    </subcellularLocation>
</comment>
<dbReference type="PANTHER" id="PTHR15822:SF4">
    <property type="entry name" value="TYROSYL-DNA PHOSPHODIESTERASE 2"/>
    <property type="match status" value="1"/>
</dbReference>
<keyword evidence="11" id="KW-0175">Coiled coil</keyword>
<dbReference type="GO" id="GO:0005737">
    <property type="term" value="C:cytoplasm"/>
    <property type="evidence" value="ECO:0007669"/>
    <property type="project" value="TreeGrafter"/>
</dbReference>
<dbReference type="GO" id="GO:0046872">
    <property type="term" value="F:metal ion binding"/>
    <property type="evidence" value="ECO:0007669"/>
    <property type="project" value="UniProtKB-KW"/>
</dbReference>
<evidence type="ECO:0008006" key="15">
    <source>
        <dbReference type="Google" id="ProtNLM"/>
    </source>
</evidence>
<evidence type="ECO:0000256" key="3">
    <source>
        <dbReference type="ARBA" id="ARBA00004123"/>
    </source>
</evidence>
<organism evidence="13 14">
    <name type="scientific">Triparma strigata</name>
    <dbReference type="NCBI Taxonomy" id="1606541"/>
    <lineage>
        <taxon>Eukaryota</taxon>
        <taxon>Sar</taxon>
        <taxon>Stramenopiles</taxon>
        <taxon>Ochrophyta</taxon>
        <taxon>Bolidophyceae</taxon>
        <taxon>Parmales</taxon>
        <taxon>Triparmaceae</taxon>
        <taxon>Triparma</taxon>
    </lineage>
</organism>
<evidence type="ECO:0000256" key="6">
    <source>
        <dbReference type="ARBA" id="ARBA00022763"/>
    </source>
</evidence>
<keyword evidence="14" id="KW-1185">Reference proteome</keyword>
<evidence type="ECO:0000313" key="13">
    <source>
        <dbReference type="EMBL" id="GMH72546.1"/>
    </source>
</evidence>
<reference evidence="14" key="1">
    <citation type="journal article" date="2023" name="Commun. Biol.">
        <title>Genome analysis of Parmales, the sister group of diatoms, reveals the evolutionary specialization of diatoms from phago-mixotrophs to photoautotrophs.</title>
        <authorList>
            <person name="Ban H."/>
            <person name="Sato S."/>
            <person name="Yoshikawa S."/>
            <person name="Yamada K."/>
            <person name="Nakamura Y."/>
            <person name="Ichinomiya M."/>
            <person name="Sato N."/>
            <person name="Blanc-Mathieu R."/>
            <person name="Endo H."/>
            <person name="Kuwata A."/>
            <person name="Ogata H."/>
        </authorList>
    </citation>
    <scope>NUCLEOTIDE SEQUENCE [LARGE SCALE GENOMIC DNA]</scope>
    <source>
        <strain evidence="14">NIES 3701</strain>
    </source>
</reference>
<sequence length="749" mass="83442">MNTQTTTDPIFVNVERRCHLDPNNQTSHGETHQTSPLSTPEGTITSPNAQRSNPNAPAGSSSPDSADAGLDPVKVLFGSISPSKKKKKNRKKSSAQPPTLHQSPALPHQGSPALPHHGQPQRVSNSVMQISQLDRLHKQKLQEEENRHKAAIADLKKTLKVSKEKEKLNANLEKVLKEKEELSANLKKVLKEKKELSTNLGKVLKENETLIAKLKSKEELSANLKKVSKEKKELSTNLGKVLKEKETLIAKLKSKEELEAFKNKFRKECEKVSEEKRTSKELSDTIKNMIIGSKVKDKELDEVEKSLELLSLDEGTTEVFVENYVKKFSLVSETQSMRSKDKAGEADSKVVEEAHFISKTQSLLSKDKAGKADNKVVDETSLISGTQSVLGKGEADESDSKVVDEARLILGTQSLLSKDKAGEADSKVVDEARLILETQSLLSKDKTSKADSKVVDEAITEVIETPFAVLSPDNYSSLTVLSWNVHSKNKSEKFARKLESWMREEEADVLCLQEVSGGTLTKIREVFTTDKGYTVQAHNESLLKSSSSVGMRNIIIAINNNSSLNHDEIGLKWKTIENDNTLQQVFKEKFSYPPGFLHATVKGGWNLCVCSVHTPASDNEKAKEELDLLFKKGDEGIGSWMRKEECSGREPHITIVIGDFNWQIFNDSSLIDMVVRAGKNDFHPCMPLCPTTIKSKADAAWFKVHNSVEVVEAGIKVIQLEQKVDAGRFDTFHCSDHQPIRFKMEWRSK</sequence>
<keyword evidence="4" id="KW-0540">Nuclease</keyword>
<evidence type="ECO:0000256" key="4">
    <source>
        <dbReference type="ARBA" id="ARBA00022722"/>
    </source>
</evidence>
<evidence type="ECO:0000256" key="12">
    <source>
        <dbReference type="SAM" id="MobiDB-lite"/>
    </source>
</evidence>
<comment type="cofactor">
    <cofactor evidence="1">
        <name>Mn(2+)</name>
        <dbReference type="ChEBI" id="CHEBI:29035"/>
    </cofactor>
</comment>
<comment type="cofactor">
    <cofactor evidence="2">
        <name>Mg(2+)</name>
        <dbReference type="ChEBI" id="CHEBI:18420"/>
    </cofactor>
</comment>
<evidence type="ECO:0000313" key="14">
    <source>
        <dbReference type="Proteomes" id="UP001165085"/>
    </source>
</evidence>
<keyword evidence="10" id="KW-0539">Nucleus</keyword>
<evidence type="ECO:0000256" key="11">
    <source>
        <dbReference type="SAM" id="Coils"/>
    </source>
</evidence>
<keyword evidence="8" id="KW-0460">Magnesium</keyword>
<evidence type="ECO:0000256" key="5">
    <source>
        <dbReference type="ARBA" id="ARBA00022723"/>
    </source>
</evidence>
<evidence type="ECO:0000256" key="9">
    <source>
        <dbReference type="ARBA" id="ARBA00023204"/>
    </source>
</evidence>
<comment type="caution">
    <text evidence="13">The sequence shown here is derived from an EMBL/GenBank/DDBJ whole genome shotgun (WGS) entry which is preliminary data.</text>
</comment>
<keyword evidence="6" id="KW-0227">DNA damage</keyword>
<keyword evidence="5" id="KW-0479">Metal-binding</keyword>
<evidence type="ECO:0000256" key="7">
    <source>
        <dbReference type="ARBA" id="ARBA00022801"/>
    </source>
</evidence>
<dbReference type="OrthoDB" id="10637479at2759"/>
<evidence type="ECO:0000256" key="8">
    <source>
        <dbReference type="ARBA" id="ARBA00022842"/>
    </source>
</evidence>
<protein>
    <recommendedName>
        <fullName evidence="15">Endonuclease/exonuclease/phosphatase domain-containing protein</fullName>
    </recommendedName>
</protein>
<dbReference type="GO" id="GO:0004518">
    <property type="term" value="F:nuclease activity"/>
    <property type="evidence" value="ECO:0007669"/>
    <property type="project" value="UniProtKB-KW"/>
</dbReference>
<evidence type="ECO:0000256" key="10">
    <source>
        <dbReference type="ARBA" id="ARBA00023242"/>
    </source>
</evidence>
<gene>
    <name evidence="13" type="ORF">TrST_g9859</name>
</gene>
<dbReference type="EMBL" id="BRXY01000158">
    <property type="protein sequence ID" value="GMH72546.1"/>
    <property type="molecule type" value="Genomic_DNA"/>
</dbReference>
<dbReference type="GO" id="GO:0003697">
    <property type="term" value="F:single-stranded DNA binding"/>
    <property type="evidence" value="ECO:0007669"/>
    <property type="project" value="TreeGrafter"/>
</dbReference>
<feature type="compositionally biased region" description="Basic residues" evidence="12">
    <location>
        <begin position="83"/>
        <end position="93"/>
    </location>
</feature>
<evidence type="ECO:0000256" key="1">
    <source>
        <dbReference type="ARBA" id="ARBA00001936"/>
    </source>
</evidence>
<keyword evidence="9" id="KW-0234">DNA repair</keyword>
<feature type="region of interest" description="Disordered" evidence="12">
    <location>
        <begin position="1"/>
        <end position="124"/>
    </location>
</feature>
<dbReference type="SUPFAM" id="SSF56219">
    <property type="entry name" value="DNase I-like"/>
    <property type="match status" value="1"/>
</dbReference>
<feature type="compositionally biased region" description="Polar residues" evidence="12">
    <location>
        <begin position="22"/>
        <end position="51"/>
    </location>
</feature>
<dbReference type="GO" id="GO:0006302">
    <property type="term" value="P:double-strand break repair"/>
    <property type="evidence" value="ECO:0007669"/>
    <property type="project" value="TreeGrafter"/>
</dbReference>
<evidence type="ECO:0000256" key="2">
    <source>
        <dbReference type="ARBA" id="ARBA00001946"/>
    </source>
</evidence>
<dbReference type="GO" id="GO:0070260">
    <property type="term" value="F:5'-tyrosyl-DNA phosphodiesterase activity"/>
    <property type="evidence" value="ECO:0007669"/>
    <property type="project" value="TreeGrafter"/>
</dbReference>
<dbReference type="GO" id="GO:0005634">
    <property type="term" value="C:nucleus"/>
    <property type="evidence" value="ECO:0007669"/>
    <property type="project" value="UniProtKB-SubCell"/>
</dbReference>
<feature type="coiled-coil region" evidence="11">
    <location>
        <begin position="138"/>
        <end position="275"/>
    </location>
</feature>
<keyword evidence="7" id="KW-0378">Hydrolase</keyword>
<proteinExistence type="predicted"/>
<dbReference type="InterPro" id="IPR051547">
    <property type="entry name" value="TDP2-like"/>
</dbReference>
<accession>A0A9W7AGS9</accession>
<dbReference type="AlphaFoldDB" id="A0A9W7AGS9"/>
<name>A0A9W7AGS9_9STRA</name>
<dbReference type="InterPro" id="IPR036691">
    <property type="entry name" value="Endo/exonu/phosph_ase_sf"/>
</dbReference>
<feature type="compositionally biased region" description="Low complexity" evidence="12">
    <location>
        <begin position="52"/>
        <end position="69"/>
    </location>
</feature>